<proteinExistence type="inferred from homology"/>
<dbReference type="PIRSF" id="PIRSF006603">
    <property type="entry name" value="DinF"/>
    <property type="match status" value="1"/>
</dbReference>
<organism evidence="11">
    <name type="scientific">Muribaculaceae bacterium Z82</name>
    <dbReference type="NCBI Taxonomy" id="2304548"/>
    <lineage>
        <taxon>Bacteria</taxon>
        <taxon>Pseudomonadati</taxon>
        <taxon>Bacteroidota</taxon>
        <taxon>Bacteroidia</taxon>
        <taxon>Bacteroidales</taxon>
        <taxon>Muribaculaceae</taxon>
    </lineage>
</organism>
<feature type="transmembrane region" description="Helical" evidence="10">
    <location>
        <begin position="70"/>
        <end position="91"/>
    </location>
</feature>
<feature type="transmembrane region" description="Helical" evidence="10">
    <location>
        <begin position="451"/>
        <end position="472"/>
    </location>
</feature>
<feature type="transmembrane region" description="Helical" evidence="10">
    <location>
        <begin position="291"/>
        <end position="313"/>
    </location>
</feature>
<accession>A0A7C9N9S2</accession>
<feature type="transmembrane region" description="Helical" evidence="10">
    <location>
        <begin position="111"/>
        <end position="132"/>
    </location>
</feature>
<feature type="transmembrane region" description="Helical" evidence="10">
    <location>
        <begin position="153"/>
        <end position="171"/>
    </location>
</feature>
<protein>
    <recommendedName>
        <fullName evidence="3">Multidrug export protein MepA</fullName>
    </recommendedName>
</protein>
<evidence type="ECO:0000256" key="3">
    <source>
        <dbReference type="ARBA" id="ARBA00022106"/>
    </source>
</evidence>
<feature type="transmembrane region" description="Helical" evidence="10">
    <location>
        <begin position="484"/>
        <end position="505"/>
    </location>
</feature>
<dbReference type="InterPro" id="IPR045070">
    <property type="entry name" value="MATE_MepA-like"/>
</dbReference>
<keyword evidence="4" id="KW-0813">Transport</keyword>
<dbReference type="GO" id="GO:0046677">
    <property type="term" value="P:response to antibiotic"/>
    <property type="evidence" value="ECO:0007669"/>
    <property type="project" value="UniProtKB-KW"/>
</dbReference>
<dbReference type="PANTHER" id="PTHR43823">
    <property type="entry name" value="SPORULATION PROTEIN YKVU"/>
    <property type="match status" value="1"/>
</dbReference>
<evidence type="ECO:0000256" key="7">
    <source>
        <dbReference type="ARBA" id="ARBA00022989"/>
    </source>
</evidence>
<dbReference type="InterPro" id="IPR002528">
    <property type="entry name" value="MATE_fam"/>
</dbReference>
<dbReference type="InterPro" id="IPR048279">
    <property type="entry name" value="MdtK-like"/>
</dbReference>
<evidence type="ECO:0000256" key="1">
    <source>
        <dbReference type="ARBA" id="ARBA00004651"/>
    </source>
</evidence>
<feature type="transmembrane region" description="Helical" evidence="10">
    <location>
        <begin position="418"/>
        <end position="439"/>
    </location>
</feature>
<comment type="similarity">
    <text evidence="2">Belongs to the multi antimicrobial extrusion (MATE) (TC 2.A.66.1) family. MepA subfamily.</text>
</comment>
<keyword evidence="5" id="KW-1003">Cell membrane</keyword>
<comment type="caution">
    <text evidence="11">The sequence shown here is derived from an EMBL/GenBank/DDBJ whole genome shotgun (WGS) entry which is preliminary data.</text>
</comment>
<evidence type="ECO:0000256" key="6">
    <source>
        <dbReference type="ARBA" id="ARBA00022692"/>
    </source>
</evidence>
<name>A0A7C9N9S2_9BACT</name>
<feature type="transmembrane region" description="Helical" evidence="10">
    <location>
        <begin position="333"/>
        <end position="355"/>
    </location>
</feature>
<gene>
    <name evidence="11" type="ORF">D1639_01060</name>
</gene>
<evidence type="ECO:0000256" key="10">
    <source>
        <dbReference type="SAM" id="Phobius"/>
    </source>
</evidence>
<dbReference type="NCBIfam" id="TIGR00797">
    <property type="entry name" value="matE"/>
    <property type="match status" value="1"/>
</dbReference>
<evidence type="ECO:0000313" key="11">
    <source>
        <dbReference type="EMBL" id="NBI33643.1"/>
    </source>
</evidence>
<sequence length="519" mass="55044">MKRIEHTKPHAEAPVAAVDASSCDQAEQAAIVDAIDEADPAGPLASEADAARDAAEAKIARMGTENTFKLLLEFSIPALAGVAVQMLYNIIDAVFVGHAVGANGLAATTVANPFMMAMVAIAMLVGVGGNALCAIRLGEARKGEAERVMGNSFTLLLAASFLIWAITALALEPILRLTGADDVIMPYAVDFVAVLVAACPLQSIAFGMNNFIRTAGHPNRALGSMLIGTACNVVLGYLFIVVFQWGMRGAGLATALSWLVSAVFVMEFFLRKGSPMPLRRRNLAVSWRIGLKVVVLGIAPAVTELGFAVSAALENNLLSFYGAADPLGVDGALAVMRVLASVGMITFMPSMGIATGVQPLIGYNYGAKNYARMKRALFQAIGLGAAISTPLWLSVIFFPNAYAGLFGLPQEYMAETGWALILYLMFTPVLAIPIIGSNYFDATGQAVKATVLTLTRQILFLIPLLIVCPQVLPSFTPLTPVESVWFAPSISDLTSTIVVGAFLLVEFRRLRKLERQAGV</sequence>
<dbReference type="InterPro" id="IPR051327">
    <property type="entry name" value="MATE_MepA_subfamily"/>
</dbReference>
<comment type="subcellular location">
    <subcellularLocation>
        <location evidence="1">Cell membrane</location>
        <topology evidence="1">Multi-pass membrane protein</topology>
    </subcellularLocation>
</comment>
<evidence type="ECO:0000256" key="8">
    <source>
        <dbReference type="ARBA" id="ARBA00023136"/>
    </source>
</evidence>
<keyword evidence="9" id="KW-0046">Antibiotic resistance</keyword>
<dbReference type="EMBL" id="QWKH01000004">
    <property type="protein sequence ID" value="NBI33643.1"/>
    <property type="molecule type" value="Genomic_DNA"/>
</dbReference>
<evidence type="ECO:0000256" key="9">
    <source>
        <dbReference type="ARBA" id="ARBA00023251"/>
    </source>
</evidence>
<feature type="transmembrane region" description="Helical" evidence="10">
    <location>
        <begin position="191"/>
        <end position="212"/>
    </location>
</feature>
<dbReference type="AlphaFoldDB" id="A0A7C9N9S2"/>
<dbReference type="GO" id="GO:0005886">
    <property type="term" value="C:plasma membrane"/>
    <property type="evidence" value="ECO:0007669"/>
    <property type="project" value="UniProtKB-SubCell"/>
</dbReference>
<reference evidence="11" key="1">
    <citation type="submission" date="2018-08" db="EMBL/GenBank/DDBJ databases">
        <title>Murine metabolic-syndrome-specific gut microbial biobank.</title>
        <authorList>
            <person name="Liu C."/>
        </authorList>
    </citation>
    <scope>NUCLEOTIDE SEQUENCE [LARGE SCALE GENOMIC DNA]</scope>
    <source>
        <strain evidence="11">Z82</strain>
    </source>
</reference>
<dbReference type="GO" id="GO:0042910">
    <property type="term" value="F:xenobiotic transmembrane transporter activity"/>
    <property type="evidence" value="ECO:0007669"/>
    <property type="project" value="InterPro"/>
</dbReference>
<dbReference type="GO" id="GO:0015297">
    <property type="term" value="F:antiporter activity"/>
    <property type="evidence" value="ECO:0007669"/>
    <property type="project" value="InterPro"/>
</dbReference>
<evidence type="ECO:0000256" key="2">
    <source>
        <dbReference type="ARBA" id="ARBA00008417"/>
    </source>
</evidence>
<feature type="transmembrane region" description="Helical" evidence="10">
    <location>
        <begin position="376"/>
        <end position="398"/>
    </location>
</feature>
<evidence type="ECO:0000256" key="4">
    <source>
        <dbReference type="ARBA" id="ARBA00022448"/>
    </source>
</evidence>
<dbReference type="PANTHER" id="PTHR43823:SF3">
    <property type="entry name" value="MULTIDRUG EXPORT PROTEIN MEPA"/>
    <property type="match status" value="1"/>
</dbReference>
<evidence type="ECO:0000256" key="5">
    <source>
        <dbReference type="ARBA" id="ARBA00022475"/>
    </source>
</evidence>
<feature type="transmembrane region" description="Helical" evidence="10">
    <location>
        <begin position="251"/>
        <end position="270"/>
    </location>
</feature>
<feature type="transmembrane region" description="Helical" evidence="10">
    <location>
        <begin position="224"/>
        <end position="245"/>
    </location>
</feature>
<keyword evidence="8 10" id="KW-0472">Membrane</keyword>
<dbReference type="Pfam" id="PF01554">
    <property type="entry name" value="MatE"/>
    <property type="match status" value="2"/>
</dbReference>
<keyword evidence="7 10" id="KW-1133">Transmembrane helix</keyword>
<dbReference type="CDD" id="cd13143">
    <property type="entry name" value="MATE_MepA_like"/>
    <property type="match status" value="1"/>
</dbReference>
<keyword evidence="6 10" id="KW-0812">Transmembrane</keyword>